<accession>A0A6L9S7H2</accession>
<evidence type="ECO:0000256" key="1">
    <source>
        <dbReference type="ARBA" id="ARBA00004196"/>
    </source>
</evidence>
<comment type="subcellular location">
    <subcellularLocation>
        <location evidence="1">Cell envelope</location>
    </subcellularLocation>
</comment>
<feature type="domain" description="Fe/B12 periplasmic-binding" evidence="7">
    <location>
        <begin position="51"/>
        <end position="301"/>
    </location>
</feature>
<dbReference type="EMBL" id="JAAGOA010000007">
    <property type="protein sequence ID" value="NEE00937.1"/>
    <property type="molecule type" value="Genomic_DNA"/>
</dbReference>
<evidence type="ECO:0000259" key="7">
    <source>
        <dbReference type="PROSITE" id="PS50983"/>
    </source>
</evidence>
<keyword evidence="9" id="KW-1185">Reference proteome</keyword>
<dbReference type="GO" id="GO:1901678">
    <property type="term" value="P:iron coordination entity transport"/>
    <property type="evidence" value="ECO:0007669"/>
    <property type="project" value="UniProtKB-ARBA"/>
</dbReference>
<feature type="coiled-coil region" evidence="5">
    <location>
        <begin position="152"/>
        <end position="179"/>
    </location>
</feature>
<comment type="caution">
    <text evidence="8">The sequence shown here is derived from an EMBL/GenBank/DDBJ whole genome shotgun (WGS) entry which is preliminary data.</text>
</comment>
<dbReference type="GO" id="GO:0030288">
    <property type="term" value="C:outer membrane-bounded periplasmic space"/>
    <property type="evidence" value="ECO:0007669"/>
    <property type="project" value="TreeGrafter"/>
</dbReference>
<gene>
    <name evidence="8" type="ORF">G1H10_12245</name>
</gene>
<dbReference type="CDD" id="cd01146">
    <property type="entry name" value="FhuD"/>
    <property type="match status" value="1"/>
</dbReference>
<evidence type="ECO:0000256" key="6">
    <source>
        <dbReference type="SAM" id="MobiDB-lite"/>
    </source>
</evidence>
<evidence type="ECO:0000313" key="8">
    <source>
        <dbReference type="EMBL" id="NEE00937.1"/>
    </source>
</evidence>
<dbReference type="InterPro" id="IPR051313">
    <property type="entry name" value="Bact_iron-sidero_bind"/>
</dbReference>
<evidence type="ECO:0000256" key="5">
    <source>
        <dbReference type="SAM" id="Coils"/>
    </source>
</evidence>
<dbReference type="PANTHER" id="PTHR30532">
    <property type="entry name" value="IRON III DICITRATE-BINDING PERIPLASMIC PROTEIN"/>
    <property type="match status" value="1"/>
</dbReference>
<evidence type="ECO:0000313" key="9">
    <source>
        <dbReference type="Proteomes" id="UP000475214"/>
    </source>
</evidence>
<protein>
    <submittedName>
        <fullName evidence="8">Iron-siderophore ABC transporter substrate-binding protein</fullName>
    </submittedName>
</protein>
<evidence type="ECO:0000256" key="4">
    <source>
        <dbReference type="ARBA" id="ARBA00022729"/>
    </source>
</evidence>
<dbReference type="AlphaFoldDB" id="A0A6L9S7H2"/>
<name>A0A6L9S7H2_9ACTN</name>
<feature type="compositionally biased region" description="Low complexity" evidence="6">
    <location>
        <begin position="16"/>
        <end position="28"/>
    </location>
</feature>
<evidence type="ECO:0000256" key="2">
    <source>
        <dbReference type="ARBA" id="ARBA00008814"/>
    </source>
</evidence>
<dbReference type="SUPFAM" id="SSF53807">
    <property type="entry name" value="Helical backbone' metal receptor"/>
    <property type="match status" value="1"/>
</dbReference>
<keyword evidence="4" id="KW-0732">Signal</keyword>
<reference evidence="8 9" key="1">
    <citation type="submission" date="2020-02" db="EMBL/GenBank/DDBJ databases">
        <authorList>
            <person name="Li X.-J."/>
            <person name="Han X.-M."/>
        </authorList>
    </citation>
    <scope>NUCLEOTIDE SEQUENCE [LARGE SCALE GENOMIC DNA]</scope>
    <source>
        <strain evidence="8 9">CCTCC AB 2017055</strain>
    </source>
</reference>
<keyword evidence="3" id="KW-0813">Transport</keyword>
<dbReference type="Proteomes" id="UP000475214">
    <property type="component" value="Unassembled WGS sequence"/>
</dbReference>
<evidence type="ECO:0000256" key="3">
    <source>
        <dbReference type="ARBA" id="ARBA00022448"/>
    </source>
</evidence>
<feature type="region of interest" description="Disordered" evidence="6">
    <location>
        <begin position="16"/>
        <end position="48"/>
    </location>
</feature>
<proteinExistence type="inferred from homology"/>
<dbReference type="InterPro" id="IPR002491">
    <property type="entry name" value="ABC_transptr_periplasmic_BD"/>
</dbReference>
<sequence>MIAVVASASTLLLACSGDDSDGSASADGGASGSRDVEHARGVSNVPDEPEQIVVLEPVQLDTAVALDVVPVGTTVLSEETGVPGYLGDEAAAIEMVGTVPEPDIEEIASLEPDLIIGTETRHSALYDQLSDIAPTVFMPSQADPWPENVRLVGDALNKADEAEALLEEYQARCDDIAAEFDVEGRTAQLIRPRDGVLSLYGPTSFAGSTLECAGFSTPEHDWEDISVDVSPERVLQATADLVLVTAVDPDDPNAVPESITGNASSFENLHVVDQSFWITGVGPLGGQTVLDDLERILRETTW</sequence>
<keyword evidence="5" id="KW-0175">Coiled coil</keyword>
<dbReference type="PROSITE" id="PS50983">
    <property type="entry name" value="FE_B12_PBP"/>
    <property type="match status" value="1"/>
</dbReference>
<dbReference type="Pfam" id="PF01497">
    <property type="entry name" value="Peripla_BP_2"/>
    <property type="match status" value="1"/>
</dbReference>
<comment type="similarity">
    <text evidence="2">Belongs to the bacterial solute-binding protein 8 family.</text>
</comment>
<dbReference type="Gene3D" id="3.40.50.1980">
    <property type="entry name" value="Nitrogenase molybdenum iron protein domain"/>
    <property type="match status" value="2"/>
</dbReference>
<organism evidence="8 9">
    <name type="scientific">Phytoactinopolyspora halotolerans</name>
    <dbReference type="NCBI Taxonomy" id="1981512"/>
    <lineage>
        <taxon>Bacteria</taxon>
        <taxon>Bacillati</taxon>
        <taxon>Actinomycetota</taxon>
        <taxon>Actinomycetes</taxon>
        <taxon>Jiangellales</taxon>
        <taxon>Jiangellaceae</taxon>
        <taxon>Phytoactinopolyspora</taxon>
    </lineage>
</organism>
<dbReference type="PANTHER" id="PTHR30532:SF1">
    <property type="entry name" value="IRON(3+)-HYDROXAMATE-BINDING PROTEIN FHUD"/>
    <property type="match status" value="1"/>
</dbReference>